<proteinExistence type="predicted"/>
<feature type="domain" description="Acetophenone carboxylase-like C-terminal" evidence="3">
    <location>
        <begin position="506"/>
        <end position="683"/>
    </location>
</feature>
<name>A0A939IIH8_9GAMM</name>
<dbReference type="PANTHER" id="PTHR11365:SF23">
    <property type="entry name" value="HYPOTHETICAL 5-OXOPROLINASE (EUROFUNG)-RELATED"/>
    <property type="match status" value="1"/>
</dbReference>
<dbReference type="AlphaFoldDB" id="A0A939IIH8"/>
<evidence type="ECO:0000259" key="2">
    <source>
        <dbReference type="Pfam" id="PF05378"/>
    </source>
</evidence>
<keyword evidence="5" id="KW-1185">Reference proteome</keyword>
<dbReference type="PANTHER" id="PTHR11365">
    <property type="entry name" value="5-OXOPROLINASE RELATED"/>
    <property type="match status" value="1"/>
</dbReference>
<feature type="domain" description="Hydantoinase/oxoprolinase N-terminal" evidence="2">
    <location>
        <begin position="6"/>
        <end position="180"/>
    </location>
</feature>
<dbReference type="Proteomes" id="UP000664303">
    <property type="component" value="Unassembled WGS sequence"/>
</dbReference>
<dbReference type="InterPro" id="IPR008040">
    <property type="entry name" value="Hydant_A_N"/>
</dbReference>
<evidence type="ECO:0000259" key="3">
    <source>
        <dbReference type="Pfam" id="PF19278"/>
    </source>
</evidence>
<gene>
    <name evidence="4" type="ORF">JYP50_08530</name>
</gene>
<dbReference type="EMBL" id="JAFKCZ010000005">
    <property type="protein sequence ID" value="MBN7796634.1"/>
    <property type="molecule type" value="Genomic_DNA"/>
</dbReference>
<dbReference type="GO" id="GO:0006749">
    <property type="term" value="P:glutathione metabolic process"/>
    <property type="evidence" value="ECO:0007669"/>
    <property type="project" value="TreeGrafter"/>
</dbReference>
<sequence length="695" mass="75729">MRAASDVGGTFTDLVYYNTDSEAGGAGLVAAVKADTTPPNFERGVMNAIDKAALSPSEFDFFAHGSTVVINALTERKGVRTALVTTRGFRDVLEIARGNRPDLFNFNFRKPSPFVDRYLRAEVDERVNFKGVVEREVDLAPLDELVAYFKSEGVEAIAVCLLHAYLEPANEIKVAERIKALWPDVSVLASHEISREWREYERTSSTVLSAYVHPIAKTYIESLEARLSESGFANAPYMMQSNGGISTVEAAKSNPITMVESGPASGIFAAAYMGKVIDEPNLIVLDIGGTTAKCTLIEKSEVKITTEYYIERDGRNPGYPIQTPVSEIVEIGNGGGSIAWVDEGRKLHVGPQSAGAMPGPAAYGKGGDKPTTTDANLVLGRIDPQSFVGGEVEPDWDAVDRAFAPLCDELQLGKEEVARGIVRIANANMTNALRLVSTNKGHDPRDFALMAFGGGGAMHAVSLAEELKVPRVIIPVNSAVFSAWGMLLTDLRRDYIRTAPMSLSDDAGDDIDRMFQRLKDDAQTGFAADGVEASADKYSFEYLADMRYEGQEHTVKVPVSWRDDSVDVEGTSLAFHEAHEKRFTYRLDVGVQIVNFHLVGKVLVEKPDLQKKARHGLALDACLIGRRKVDFDQHGEHESAIYDGDRLEPGMSFTGPAVIQEKSVTLVIPPGKRAGIDDYGNYHIEIFPEQGAAEG</sequence>
<dbReference type="RefSeq" id="WP_206560072.1">
    <property type="nucleotide sequence ID" value="NZ_JAFKCZ010000005.1"/>
</dbReference>
<dbReference type="InterPro" id="IPR045079">
    <property type="entry name" value="Oxoprolinase-like"/>
</dbReference>
<dbReference type="GO" id="GO:0005829">
    <property type="term" value="C:cytosol"/>
    <property type="evidence" value="ECO:0007669"/>
    <property type="project" value="TreeGrafter"/>
</dbReference>
<feature type="domain" description="Hydantoinase A/oxoprolinase" evidence="1">
    <location>
        <begin position="202"/>
        <end position="494"/>
    </location>
</feature>
<reference evidence="4" key="1">
    <citation type="submission" date="2021-02" db="EMBL/GenBank/DDBJ databases">
        <title>PHA producing bacteria isolated from coastal sediment in Guangdong, Shenzhen.</title>
        <authorList>
            <person name="Zheng W."/>
            <person name="Yu S."/>
            <person name="Huang Y."/>
        </authorList>
    </citation>
    <scope>NUCLEOTIDE SEQUENCE</scope>
    <source>
        <strain evidence="4">TN14-10</strain>
    </source>
</reference>
<dbReference type="Pfam" id="PF05378">
    <property type="entry name" value="Hydant_A_N"/>
    <property type="match status" value="1"/>
</dbReference>
<dbReference type="GO" id="GO:0017168">
    <property type="term" value="F:5-oxoprolinase (ATP-hydrolyzing) activity"/>
    <property type="evidence" value="ECO:0007669"/>
    <property type="project" value="TreeGrafter"/>
</dbReference>
<evidence type="ECO:0000313" key="4">
    <source>
        <dbReference type="EMBL" id="MBN7796634.1"/>
    </source>
</evidence>
<comment type="caution">
    <text evidence="4">The sequence shown here is derived from an EMBL/GenBank/DDBJ whole genome shotgun (WGS) entry which is preliminary data.</text>
</comment>
<protein>
    <submittedName>
        <fullName evidence="4">Hydantoinase/oxoprolinase family protein</fullName>
    </submittedName>
</protein>
<evidence type="ECO:0000259" key="1">
    <source>
        <dbReference type="Pfam" id="PF01968"/>
    </source>
</evidence>
<dbReference type="Pfam" id="PF01968">
    <property type="entry name" value="Hydantoinase_A"/>
    <property type="match status" value="1"/>
</dbReference>
<dbReference type="Pfam" id="PF19278">
    <property type="entry name" value="Hydant_A_C"/>
    <property type="match status" value="1"/>
</dbReference>
<organism evidence="4 5">
    <name type="scientific">Parahaliea mediterranea</name>
    <dbReference type="NCBI Taxonomy" id="651086"/>
    <lineage>
        <taxon>Bacteria</taxon>
        <taxon>Pseudomonadati</taxon>
        <taxon>Pseudomonadota</taxon>
        <taxon>Gammaproteobacteria</taxon>
        <taxon>Cellvibrionales</taxon>
        <taxon>Halieaceae</taxon>
        <taxon>Parahaliea</taxon>
    </lineage>
</organism>
<dbReference type="InterPro" id="IPR049517">
    <property type="entry name" value="ACX-like_C"/>
</dbReference>
<evidence type="ECO:0000313" key="5">
    <source>
        <dbReference type="Proteomes" id="UP000664303"/>
    </source>
</evidence>
<dbReference type="InterPro" id="IPR002821">
    <property type="entry name" value="Hydantoinase_A"/>
</dbReference>
<accession>A0A939IIH8</accession>